<dbReference type="GO" id="GO:0043139">
    <property type="term" value="F:5'-3' DNA helicase activity"/>
    <property type="evidence" value="ECO:0007669"/>
    <property type="project" value="TreeGrafter"/>
</dbReference>
<dbReference type="EMBL" id="PJNE01000001">
    <property type="protein sequence ID" value="PKW27506.1"/>
    <property type="molecule type" value="Genomic_DNA"/>
</dbReference>
<dbReference type="SUPFAM" id="SSF52540">
    <property type="entry name" value="P-loop containing nucleoside triphosphate hydrolases"/>
    <property type="match status" value="1"/>
</dbReference>
<dbReference type="Proteomes" id="UP000233781">
    <property type="component" value="Unassembled WGS sequence"/>
</dbReference>
<feature type="region of interest" description="Disordered" evidence="1">
    <location>
        <begin position="787"/>
        <end position="806"/>
    </location>
</feature>
<dbReference type="InterPro" id="IPR049468">
    <property type="entry name" value="Restrct_endonuc-II-like_dom"/>
</dbReference>
<comment type="caution">
    <text evidence="3">The sequence shown here is derived from an EMBL/GenBank/DDBJ whole genome shotgun (WGS) entry which is preliminary data.</text>
</comment>
<reference evidence="3 4" key="1">
    <citation type="submission" date="2017-12" db="EMBL/GenBank/DDBJ databases">
        <title>Sequencing the genomes of 1000 Actinobacteria strains.</title>
        <authorList>
            <person name="Klenk H.-P."/>
        </authorList>
    </citation>
    <scope>NUCLEOTIDE SEQUENCE [LARGE SCALE GENOMIC DNA]</scope>
    <source>
        <strain evidence="3 4">DSM 12806</strain>
    </source>
</reference>
<name>A0A2N3YKW9_9MICO</name>
<protein>
    <recommendedName>
        <fullName evidence="2">Restriction endonuclease type II-like domain-containing protein</fullName>
    </recommendedName>
</protein>
<sequence>MAPTPDAVRAEAVAAARARWTRQLVELGGPNTLLWYRDLPVGTVDLTNAHLGARNALVAGERARLSELVRDPQALEDAGRRVERVHDTAALLESEHGIRTCFLGIGTASWTVVLKGGKVAPREPAAPVFLRSCTLRPVDARRLDWLLEPGDELETNPALVDYLASAHGIHLDTDRLEALATAAGGVDPYPAYAALGEACADVPDLAVTPRVVLTTFPYYKAPLVADLAAQADTLGRHDVVAALAGHADALPAVSVGSDLETVGADADADALVLPADAAQREAVAAVRAGSHLFLRTPPGTGASQTVANLVATLAGDGQRVLLVSPTRASIETVVERLASVGLDDVVLDLPDGGHARGRAVRALVETLDRRLREASSPSGEEASKRDDAVTDAQRQAAHDLLEAHVQALHGRRDPWATTVHEIQEEVSRHARLDTPPRSRVRVSGTALARLDRETLDHAAATLEHLAALAAWDGDGADDPWFGAAITTEEQTEEARERVARLAEGGVAEARTTLAEVFRGIHLPAAPTVLDWHRVLATVGRVRDTLELFRPQVFDIPLGDLVAATGSAAERRDSGSDLGALDRWRVRRQARGLLRPGRPPADLHAALAEAHAQRDAWRELAGSGGRPEIPVELDRAQVAHDSLVGDLAWLDAHLPASADGSRLVDLDLVTLEQRVVALHAAADRLGPVAEERRALDALDALGLAELVADLRARTVPVERVATELRWVWWCSLADEVSAHDPRVSGHDGAALAEAADVLARSERDARTRRPAAVRRALADRVSALRRAHPEQEAELRGQAGRARRPDPLPELVRSGAGLLTAVAPCWATSPLSVPSVLPPGELFDVVVLEEASLLTPAEAVAAVSRARQVVVVGDELQLPPSPFVVSAGVDAPEDDDDGSVVDLLDGVLPTRRLTRHYRAHDERLVAFVDDELYAGGLATVPGTSAAPVVHHELVEGHGVVAEGEAAVESTDAEAQRVVELVLRHARTRPERSLAVVAFSAGHRRRVAEAVQRALTDLDERDLAFFDPQRLEAFAIREAHHVQGRTWDDVIVSVGFGKTPHGRVLHRFGPLGTDTGHRRLGVALTRARRDLTVVSTISADELDPDRLRTPGSRMLRALLEHVGPDGDDAPLHAAPGEGRSVVLGDLARRLRSHGLVVHEDYGASAAPVELAVEDPTAPGTMLVAVESDGPDYAAVPSVADRDRVRADALTARGWHHVRVWSTGAFRDPARDVSRILEAAGVRRAPGG</sequence>
<feature type="domain" description="Restriction endonuclease type II-like" evidence="2">
    <location>
        <begin position="1144"/>
        <end position="1236"/>
    </location>
</feature>
<evidence type="ECO:0000256" key="1">
    <source>
        <dbReference type="SAM" id="MobiDB-lite"/>
    </source>
</evidence>
<dbReference type="InterPro" id="IPR027417">
    <property type="entry name" value="P-loop_NTPase"/>
</dbReference>
<accession>A0A2N3YKW9</accession>
<dbReference type="Pfam" id="PF18741">
    <property type="entry name" value="MTES_1575"/>
    <property type="match status" value="1"/>
</dbReference>
<evidence type="ECO:0000259" key="2">
    <source>
        <dbReference type="Pfam" id="PF18741"/>
    </source>
</evidence>
<dbReference type="PANTHER" id="PTHR43788">
    <property type="entry name" value="DNA2/NAM7 HELICASE FAMILY MEMBER"/>
    <property type="match status" value="1"/>
</dbReference>
<evidence type="ECO:0000313" key="3">
    <source>
        <dbReference type="EMBL" id="PKW27506.1"/>
    </source>
</evidence>
<dbReference type="InterPro" id="IPR050534">
    <property type="entry name" value="Coronavir_polyprotein_1ab"/>
</dbReference>
<feature type="region of interest" description="Disordered" evidence="1">
    <location>
        <begin position="371"/>
        <end position="393"/>
    </location>
</feature>
<organism evidence="3 4">
    <name type="scientific">Phycicoccus duodecadis</name>
    <dbReference type="NCBI Taxonomy" id="173053"/>
    <lineage>
        <taxon>Bacteria</taxon>
        <taxon>Bacillati</taxon>
        <taxon>Actinomycetota</taxon>
        <taxon>Actinomycetes</taxon>
        <taxon>Micrococcales</taxon>
        <taxon>Intrasporangiaceae</taxon>
        <taxon>Phycicoccus</taxon>
    </lineage>
</organism>
<proteinExistence type="predicted"/>
<keyword evidence="4" id="KW-1185">Reference proteome</keyword>
<dbReference type="PANTHER" id="PTHR43788:SF8">
    <property type="entry name" value="DNA-BINDING PROTEIN SMUBP-2"/>
    <property type="match status" value="1"/>
</dbReference>
<dbReference type="RefSeq" id="WP_281256266.1">
    <property type="nucleotide sequence ID" value="NZ_PJNE01000001.1"/>
</dbReference>
<gene>
    <name evidence="3" type="ORF">ATL31_2351</name>
</gene>
<dbReference type="AlphaFoldDB" id="A0A2N3YKW9"/>
<evidence type="ECO:0000313" key="4">
    <source>
        <dbReference type="Proteomes" id="UP000233781"/>
    </source>
</evidence>
<dbReference type="Gene3D" id="3.40.50.300">
    <property type="entry name" value="P-loop containing nucleotide triphosphate hydrolases"/>
    <property type="match status" value="3"/>
</dbReference>